<evidence type="ECO:0000256" key="6">
    <source>
        <dbReference type="ARBA" id="ARBA00023128"/>
    </source>
</evidence>
<evidence type="ECO:0000259" key="10">
    <source>
        <dbReference type="Pfam" id="PF06747"/>
    </source>
</evidence>
<dbReference type="PROSITE" id="PS51808">
    <property type="entry name" value="CHCH"/>
    <property type="match status" value="1"/>
</dbReference>
<dbReference type="GO" id="GO:0015035">
    <property type="term" value="F:protein-disulfide reductase activity"/>
    <property type="evidence" value="ECO:0007669"/>
    <property type="project" value="InterPro"/>
</dbReference>
<feature type="domain" description="CHCH" evidence="10">
    <location>
        <begin position="6"/>
        <end position="42"/>
    </location>
</feature>
<evidence type="ECO:0000256" key="8">
    <source>
        <dbReference type="ARBA" id="ARBA00023284"/>
    </source>
</evidence>
<keyword evidence="3" id="KW-0653">Protein transport</keyword>
<keyword evidence="2" id="KW-0813">Transport</keyword>
<dbReference type="OrthoDB" id="7481291at2759"/>
<evidence type="ECO:0000256" key="3">
    <source>
        <dbReference type="ARBA" id="ARBA00022927"/>
    </source>
</evidence>
<dbReference type="AlphaFoldDB" id="A0A653BKK3"/>
<comment type="subcellular location">
    <subcellularLocation>
        <location evidence="1">Mitochondrion</location>
    </subcellularLocation>
</comment>
<evidence type="ECO:0000313" key="11">
    <source>
        <dbReference type="EMBL" id="VEN36137.1"/>
    </source>
</evidence>
<keyword evidence="7" id="KW-1015">Disulfide bond</keyword>
<dbReference type="Proteomes" id="UP000410492">
    <property type="component" value="Unassembled WGS sequence"/>
</dbReference>
<keyword evidence="5" id="KW-0811">Translocation</keyword>
<dbReference type="PANTHER" id="PTHR21622">
    <property type="entry name" value="COILED-COIL-HELIX-COILED-COIL-HELIX DOMAIN CONTAINING 4"/>
    <property type="match status" value="1"/>
</dbReference>
<name>A0A653BKK3_CALMS</name>
<evidence type="ECO:0000256" key="7">
    <source>
        <dbReference type="ARBA" id="ARBA00023157"/>
    </source>
</evidence>
<accession>A0A653BKK3</accession>
<dbReference type="Gene3D" id="1.10.287.2900">
    <property type="match status" value="1"/>
</dbReference>
<reference evidence="11 12" key="1">
    <citation type="submission" date="2019-01" db="EMBL/GenBank/DDBJ databases">
        <authorList>
            <person name="Sayadi A."/>
        </authorList>
    </citation>
    <scope>NUCLEOTIDE SEQUENCE [LARGE SCALE GENOMIC DNA]</scope>
</reference>
<evidence type="ECO:0000256" key="1">
    <source>
        <dbReference type="ARBA" id="ARBA00004173"/>
    </source>
</evidence>
<dbReference type="GO" id="GO:0045041">
    <property type="term" value="P:protein import into mitochondrial intermembrane space"/>
    <property type="evidence" value="ECO:0007669"/>
    <property type="project" value="InterPro"/>
</dbReference>
<dbReference type="GO" id="GO:0005758">
    <property type="term" value="C:mitochondrial intermembrane space"/>
    <property type="evidence" value="ECO:0007669"/>
    <property type="project" value="TreeGrafter"/>
</dbReference>
<evidence type="ECO:0000313" key="12">
    <source>
        <dbReference type="Proteomes" id="UP000410492"/>
    </source>
</evidence>
<gene>
    <name evidence="11" type="ORF">CALMAC_LOCUS1841</name>
</gene>
<feature type="compositionally biased region" description="Basic and acidic residues" evidence="9">
    <location>
        <begin position="67"/>
        <end position="87"/>
    </location>
</feature>
<dbReference type="Pfam" id="PF06747">
    <property type="entry name" value="CHCH"/>
    <property type="match status" value="1"/>
</dbReference>
<keyword evidence="6" id="KW-0496">Mitochondrion</keyword>
<dbReference type="PANTHER" id="PTHR21622:SF0">
    <property type="entry name" value="COILED-COIL-HELIX-COILED-COIL-HELIX DOMAIN CONTAINING 4"/>
    <property type="match status" value="1"/>
</dbReference>
<dbReference type="InterPro" id="IPR010625">
    <property type="entry name" value="CHCH"/>
</dbReference>
<evidence type="ECO:0000256" key="5">
    <source>
        <dbReference type="ARBA" id="ARBA00023010"/>
    </source>
</evidence>
<evidence type="ECO:0000256" key="2">
    <source>
        <dbReference type="ARBA" id="ARBA00022448"/>
    </source>
</evidence>
<feature type="region of interest" description="Disordered" evidence="9">
    <location>
        <begin position="63"/>
        <end position="87"/>
    </location>
</feature>
<dbReference type="EMBL" id="CAACVG010002180">
    <property type="protein sequence ID" value="VEN36137.1"/>
    <property type="molecule type" value="Genomic_DNA"/>
</dbReference>
<protein>
    <recommendedName>
        <fullName evidence="10">CHCH domain-containing protein</fullName>
    </recommendedName>
</protein>
<keyword evidence="4" id="KW-0560">Oxidoreductase</keyword>
<proteinExistence type="predicted"/>
<organism evidence="11 12">
    <name type="scientific">Callosobruchus maculatus</name>
    <name type="common">Southern cowpea weevil</name>
    <name type="synonym">Pulse bruchid</name>
    <dbReference type="NCBI Taxonomy" id="64391"/>
    <lineage>
        <taxon>Eukaryota</taxon>
        <taxon>Metazoa</taxon>
        <taxon>Ecdysozoa</taxon>
        <taxon>Arthropoda</taxon>
        <taxon>Hexapoda</taxon>
        <taxon>Insecta</taxon>
        <taxon>Pterygota</taxon>
        <taxon>Neoptera</taxon>
        <taxon>Endopterygota</taxon>
        <taxon>Coleoptera</taxon>
        <taxon>Polyphaga</taxon>
        <taxon>Cucujiformia</taxon>
        <taxon>Chrysomeloidea</taxon>
        <taxon>Chrysomelidae</taxon>
        <taxon>Bruchinae</taxon>
        <taxon>Bruchini</taxon>
        <taxon>Callosobruchus</taxon>
    </lineage>
</organism>
<evidence type="ECO:0000256" key="4">
    <source>
        <dbReference type="ARBA" id="ARBA00023002"/>
    </source>
</evidence>
<keyword evidence="12" id="KW-1185">Reference proteome</keyword>
<keyword evidence="8" id="KW-0676">Redox-active center</keyword>
<evidence type="ECO:0000256" key="9">
    <source>
        <dbReference type="SAM" id="MobiDB-lite"/>
    </source>
</evidence>
<dbReference type="InterPro" id="IPR039289">
    <property type="entry name" value="CHCHD4"/>
</dbReference>
<sequence>MATGPCGVEFRNAFSCFHYSDAEPKGSDCYDLFKTMQVCMQKYPTLYNKDLSDDDDLSNAIQQADSSDGKEDSVKIASATEKDTKKS</sequence>